<evidence type="ECO:0000313" key="1">
    <source>
        <dbReference type="EMBL" id="SEE29392.1"/>
    </source>
</evidence>
<sequence length="66" mass="6759">MHVKGAGWAYGEYSALGLLPQSQRKASYPASTASAPVTASALSVTVFSSDGACTEMFSAKKRASAT</sequence>
<organism evidence="1 2">
    <name type="scientific">Bradyrhizobium erythrophlei</name>
    <dbReference type="NCBI Taxonomy" id="1437360"/>
    <lineage>
        <taxon>Bacteria</taxon>
        <taxon>Pseudomonadati</taxon>
        <taxon>Pseudomonadota</taxon>
        <taxon>Alphaproteobacteria</taxon>
        <taxon>Hyphomicrobiales</taxon>
        <taxon>Nitrobacteraceae</taxon>
        <taxon>Bradyrhizobium</taxon>
    </lineage>
</organism>
<reference evidence="1 2" key="1">
    <citation type="submission" date="2016-10" db="EMBL/GenBank/DDBJ databases">
        <authorList>
            <person name="de Groot N.N."/>
        </authorList>
    </citation>
    <scope>NUCLEOTIDE SEQUENCE [LARGE SCALE GENOMIC DNA]</scope>
    <source>
        <strain evidence="1 2">MT12</strain>
    </source>
</reference>
<accession>A0A1H5HN21</accession>
<dbReference type="EMBL" id="FNTH01000001">
    <property type="protein sequence ID" value="SEE29392.1"/>
    <property type="molecule type" value="Genomic_DNA"/>
</dbReference>
<name>A0A1H5HN21_9BRAD</name>
<dbReference type="Proteomes" id="UP000198992">
    <property type="component" value="Unassembled WGS sequence"/>
</dbReference>
<protein>
    <submittedName>
        <fullName evidence="1">Uncharacterized protein</fullName>
    </submittedName>
</protein>
<dbReference type="AlphaFoldDB" id="A0A1H5HN21"/>
<proteinExistence type="predicted"/>
<gene>
    <name evidence="1" type="ORF">SAMN05444164_7564</name>
</gene>
<evidence type="ECO:0000313" key="2">
    <source>
        <dbReference type="Proteomes" id="UP000198992"/>
    </source>
</evidence>